<dbReference type="SMART" id="SM00082">
    <property type="entry name" value="LRRCT"/>
    <property type="match status" value="1"/>
</dbReference>
<protein>
    <submittedName>
        <fullName evidence="13">Glycoprotein IX (platelet)</fullName>
    </submittedName>
</protein>
<dbReference type="InterPro" id="IPR000483">
    <property type="entry name" value="Cys-rich_flank_reg_C"/>
</dbReference>
<reference evidence="13" key="2">
    <citation type="submission" date="2025-09" db="UniProtKB">
        <authorList>
            <consortium name="Ensembl"/>
        </authorList>
    </citation>
    <scope>IDENTIFICATION</scope>
</reference>
<evidence type="ECO:0000256" key="6">
    <source>
        <dbReference type="ARBA" id="ARBA00022989"/>
    </source>
</evidence>
<dbReference type="PANTHER" id="PTHR22650">
    <property type="entry name" value="GLYCOPROTEIN IB BETA"/>
    <property type="match status" value="1"/>
</dbReference>
<reference evidence="13" key="1">
    <citation type="submission" date="2025-08" db="UniProtKB">
        <authorList>
            <consortium name="Ensembl"/>
        </authorList>
    </citation>
    <scope>IDENTIFICATION</scope>
</reference>
<feature type="signal peptide" evidence="11">
    <location>
        <begin position="1"/>
        <end position="35"/>
    </location>
</feature>
<evidence type="ECO:0000256" key="10">
    <source>
        <dbReference type="SAM" id="Phobius"/>
    </source>
</evidence>
<accession>A0A3Q3B3J3</accession>
<evidence type="ECO:0000313" key="13">
    <source>
        <dbReference type="Ensembl" id="ENSKMAP00000018594.1"/>
    </source>
</evidence>
<evidence type="ECO:0000256" key="1">
    <source>
        <dbReference type="ARBA" id="ARBA00004167"/>
    </source>
</evidence>
<evidence type="ECO:0000256" key="9">
    <source>
        <dbReference type="SAM" id="MobiDB-lite"/>
    </source>
</evidence>
<dbReference type="Gene3D" id="3.80.10.10">
    <property type="entry name" value="Ribonuclease Inhibitor"/>
    <property type="match status" value="1"/>
</dbReference>
<dbReference type="AlphaFoldDB" id="A0A3Q3B3J3"/>
<keyword evidence="14" id="KW-1185">Reference proteome</keyword>
<keyword evidence="5" id="KW-0130">Cell adhesion</keyword>
<dbReference type="STRING" id="37003.ENSKMAP00000018594"/>
<dbReference type="PANTHER" id="PTHR22650:SF6">
    <property type="entry name" value="PLATELET GLYCOPROTEIN IX"/>
    <property type="match status" value="1"/>
</dbReference>
<dbReference type="Ensembl" id="ENSKMAT00000018849.1">
    <property type="protein sequence ID" value="ENSKMAP00000018594.1"/>
    <property type="gene ID" value="ENSKMAG00000013820.1"/>
</dbReference>
<comment type="subcellular location">
    <subcellularLocation>
        <location evidence="1">Membrane</location>
        <topology evidence="1">Single-pass membrane protein</topology>
    </subcellularLocation>
</comment>
<evidence type="ECO:0000256" key="8">
    <source>
        <dbReference type="ARBA" id="ARBA00023157"/>
    </source>
</evidence>
<dbReference type="GeneTree" id="ENSGT00530000064244"/>
<evidence type="ECO:0000256" key="4">
    <source>
        <dbReference type="ARBA" id="ARBA00022729"/>
    </source>
</evidence>
<evidence type="ECO:0000256" key="7">
    <source>
        <dbReference type="ARBA" id="ARBA00023136"/>
    </source>
</evidence>
<evidence type="ECO:0000313" key="14">
    <source>
        <dbReference type="Proteomes" id="UP000264800"/>
    </source>
</evidence>
<organism evidence="13 14">
    <name type="scientific">Kryptolebias marmoratus</name>
    <name type="common">Mangrove killifish</name>
    <name type="synonym">Rivulus marmoratus</name>
    <dbReference type="NCBI Taxonomy" id="37003"/>
    <lineage>
        <taxon>Eukaryota</taxon>
        <taxon>Metazoa</taxon>
        <taxon>Chordata</taxon>
        <taxon>Craniata</taxon>
        <taxon>Vertebrata</taxon>
        <taxon>Euteleostomi</taxon>
        <taxon>Actinopterygii</taxon>
        <taxon>Neopterygii</taxon>
        <taxon>Teleostei</taxon>
        <taxon>Neoteleostei</taxon>
        <taxon>Acanthomorphata</taxon>
        <taxon>Ovalentaria</taxon>
        <taxon>Atherinomorphae</taxon>
        <taxon>Cyprinodontiformes</taxon>
        <taxon>Rivulidae</taxon>
        <taxon>Kryptolebias</taxon>
    </lineage>
</organism>
<feature type="domain" description="LRRCT" evidence="12">
    <location>
        <begin position="84"/>
        <end position="135"/>
    </location>
</feature>
<keyword evidence="2" id="KW-0433">Leucine-rich repeat</keyword>
<dbReference type="InterPro" id="IPR032675">
    <property type="entry name" value="LRR_dom_sf"/>
</dbReference>
<keyword evidence="6 10" id="KW-1133">Transmembrane helix</keyword>
<dbReference type="Proteomes" id="UP000264800">
    <property type="component" value="Unplaced"/>
</dbReference>
<keyword evidence="7 10" id="KW-0472">Membrane</keyword>
<feature type="transmembrane region" description="Helical" evidence="10">
    <location>
        <begin position="150"/>
        <end position="171"/>
    </location>
</feature>
<proteinExistence type="predicted"/>
<feature type="chain" id="PRO_5018592998" evidence="11">
    <location>
        <begin position="36"/>
        <end position="249"/>
    </location>
</feature>
<evidence type="ECO:0000256" key="5">
    <source>
        <dbReference type="ARBA" id="ARBA00022889"/>
    </source>
</evidence>
<sequence length="249" mass="26818">CKTSTLLFPSPRMLLSGLTVAVLLLTSTGPAGLRANCSSSDLAELPGLPPETTELLTQNNRLTSVPPGLFDPLPRLQVVSLAPNPFRCDCSIQYLRNWLLKNSAVVPAEPLCSSPGPLAQKAISELTDDSFSHCALPLARRILASSCACAASAGAAGVTLLCLVLLLLWSLSLARRSTITLDLGERASGFEAVPLRSPRPEHRRRRRLAEDSDPAAWPESSERPLVNMDLLPQVLDVLHKKHNIKIKAP</sequence>
<dbReference type="SUPFAM" id="SSF52058">
    <property type="entry name" value="L domain-like"/>
    <property type="match status" value="1"/>
</dbReference>
<keyword evidence="3 10" id="KW-0812">Transmembrane</keyword>
<evidence type="ECO:0000256" key="3">
    <source>
        <dbReference type="ARBA" id="ARBA00022692"/>
    </source>
</evidence>
<keyword evidence="4 11" id="KW-0732">Signal</keyword>
<keyword evidence="8" id="KW-1015">Disulfide bond</keyword>
<feature type="region of interest" description="Disordered" evidence="9">
    <location>
        <begin position="200"/>
        <end position="220"/>
    </location>
</feature>
<evidence type="ECO:0000259" key="12">
    <source>
        <dbReference type="SMART" id="SM00082"/>
    </source>
</evidence>
<evidence type="ECO:0000256" key="2">
    <source>
        <dbReference type="ARBA" id="ARBA00022614"/>
    </source>
</evidence>
<name>A0A3Q3B3J3_KRYMA</name>
<dbReference type="OMA" id="HNIKIKA"/>
<dbReference type="InterPro" id="IPR052313">
    <property type="entry name" value="GPIb-IX-V_Complex"/>
</dbReference>
<evidence type="ECO:0000256" key="11">
    <source>
        <dbReference type="SAM" id="SignalP"/>
    </source>
</evidence>